<organism evidence="3 4">
    <name type="scientific">Acetobacterium tundrae</name>
    <dbReference type="NCBI Taxonomy" id="132932"/>
    <lineage>
        <taxon>Bacteria</taxon>
        <taxon>Bacillati</taxon>
        <taxon>Bacillota</taxon>
        <taxon>Clostridia</taxon>
        <taxon>Eubacteriales</taxon>
        <taxon>Eubacteriaceae</taxon>
        <taxon>Acetobacterium</taxon>
    </lineage>
</organism>
<feature type="domain" description="HTH cro/C1-type" evidence="2">
    <location>
        <begin position="6"/>
        <end position="60"/>
    </location>
</feature>
<evidence type="ECO:0000313" key="4">
    <source>
        <dbReference type="Proteomes" id="UP000653358"/>
    </source>
</evidence>
<evidence type="ECO:0000313" key="3">
    <source>
        <dbReference type="EMBL" id="MBC3798464.1"/>
    </source>
</evidence>
<dbReference type="PROSITE" id="PS50943">
    <property type="entry name" value="HTH_CROC1"/>
    <property type="match status" value="1"/>
</dbReference>
<accession>A0ABR6WPS1</accession>
<name>A0ABR6WPS1_9FIRM</name>
<dbReference type="CDD" id="cd00093">
    <property type="entry name" value="HTH_XRE"/>
    <property type="match status" value="1"/>
</dbReference>
<dbReference type="RefSeq" id="WP_148603752.1">
    <property type="nucleotide sequence ID" value="NZ_RXYB01000010.1"/>
</dbReference>
<dbReference type="PANTHER" id="PTHR46558">
    <property type="entry name" value="TRACRIPTIONAL REGULATORY PROTEIN-RELATED-RELATED"/>
    <property type="match status" value="1"/>
</dbReference>
<dbReference type="Proteomes" id="UP000653358">
    <property type="component" value="Unassembled WGS sequence"/>
</dbReference>
<dbReference type="Gene3D" id="1.10.260.40">
    <property type="entry name" value="lambda repressor-like DNA-binding domains"/>
    <property type="match status" value="1"/>
</dbReference>
<proteinExistence type="predicted"/>
<dbReference type="SUPFAM" id="SSF47413">
    <property type="entry name" value="lambda repressor-like DNA-binding domains"/>
    <property type="match status" value="1"/>
</dbReference>
<comment type="caution">
    <text evidence="3">The sequence shown here is derived from an EMBL/GenBank/DDBJ whole genome shotgun (WGS) entry which is preliminary data.</text>
</comment>
<dbReference type="PANTHER" id="PTHR46558:SF11">
    <property type="entry name" value="HTH-TYPE TRANSCRIPTIONAL REGULATOR XRE"/>
    <property type="match status" value="1"/>
</dbReference>
<keyword evidence="4" id="KW-1185">Reference proteome</keyword>
<evidence type="ECO:0000256" key="1">
    <source>
        <dbReference type="ARBA" id="ARBA00023125"/>
    </source>
</evidence>
<reference evidence="3 4" key="1">
    <citation type="journal article" date="2020" name="mSystems">
        <title>Defining Genomic and Predicted Metabolic Features of the Acetobacterium Genus.</title>
        <authorList>
            <person name="Ross D.E."/>
            <person name="Marshall C.W."/>
            <person name="Gulliver D."/>
            <person name="May H.D."/>
            <person name="Norman R.S."/>
        </authorList>
    </citation>
    <scope>NUCLEOTIDE SEQUENCE [LARGE SCALE GENOMIC DNA]</scope>
    <source>
        <strain evidence="3 4">DSM 9173</strain>
    </source>
</reference>
<sequence>MIGERLKSLRLMKKLSQIDLGKIIGISNVTLSQYESNDRQPDNKTLKAIADFFNVSTDYLLGLTDEPEPAKNLKEKLSWLLNEEHKGSITLFPKKDHNRPYTIDDWPAFMKQLPEDQAMHHENMKYPDDQKLVIMELARKAKQKKQAKVNKLLDYSDEVIDDALIYAAFDDEKRKKMNEED</sequence>
<dbReference type="SMART" id="SM00530">
    <property type="entry name" value="HTH_XRE"/>
    <property type="match status" value="1"/>
</dbReference>
<keyword evidence="1" id="KW-0238">DNA-binding</keyword>
<dbReference type="Pfam" id="PF01381">
    <property type="entry name" value="HTH_3"/>
    <property type="match status" value="1"/>
</dbReference>
<protein>
    <submittedName>
        <fullName evidence="3">Helix-turn-helix domain-containing protein</fullName>
    </submittedName>
</protein>
<evidence type="ECO:0000259" key="2">
    <source>
        <dbReference type="PROSITE" id="PS50943"/>
    </source>
</evidence>
<dbReference type="InterPro" id="IPR001387">
    <property type="entry name" value="Cro/C1-type_HTH"/>
</dbReference>
<dbReference type="InterPro" id="IPR010982">
    <property type="entry name" value="Lambda_DNA-bd_dom_sf"/>
</dbReference>
<gene>
    <name evidence="3" type="ORF">GH807_15630</name>
</gene>
<dbReference type="EMBL" id="WJBB01000030">
    <property type="protein sequence ID" value="MBC3798464.1"/>
    <property type="molecule type" value="Genomic_DNA"/>
</dbReference>